<evidence type="ECO:0000313" key="3">
    <source>
        <dbReference type="Proteomes" id="UP001174909"/>
    </source>
</evidence>
<reference evidence="2" key="1">
    <citation type="submission" date="2023-03" db="EMBL/GenBank/DDBJ databases">
        <authorList>
            <person name="Steffen K."/>
            <person name="Cardenas P."/>
        </authorList>
    </citation>
    <scope>NUCLEOTIDE SEQUENCE</scope>
</reference>
<dbReference type="Gene3D" id="6.10.30.10">
    <property type="match status" value="1"/>
</dbReference>
<name>A0AA35S5P2_GEOBA</name>
<evidence type="ECO:0000313" key="2">
    <source>
        <dbReference type="EMBL" id="CAI8023389.1"/>
    </source>
</evidence>
<dbReference type="InterPro" id="IPR002878">
    <property type="entry name" value="ChsH2_C"/>
</dbReference>
<dbReference type="Pfam" id="PF01796">
    <property type="entry name" value="OB_ChsH2_C"/>
    <property type="match status" value="1"/>
</dbReference>
<gene>
    <name evidence="2" type="ORF">GBAR_LOCUS13674</name>
</gene>
<proteinExistence type="predicted"/>
<accession>A0AA35S5P2</accession>
<dbReference type="PANTHER" id="PTHR34075">
    <property type="entry name" value="BLR3430 PROTEIN"/>
    <property type="match status" value="1"/>
</dbReference>
<protein>
    <submittedName>
        <fullName evidence="2">Protein AcaC</fullName>
    </submittedName>
</protein>
<dbReference type="InterPro" id="IPR052513">
    <property type="entry name" value="Thioester_dehydratase-like"/>
</dbReference>
<sequence length="139" mass="15180">MTTDAESRPFNAVSFYAFLKEGRFMGVRCRENGNVYAEARPIDPVSHSRDMEWHEFSGRATLSTFTCISVAPASLEAKGYGRNNPYCTGIVTLEEGPRISARISGVDASNPQNIPVDLPVVLALDEIDADDPGLVFRPA</sequence>
<dbReference type="PANTHER" id="PTHR34075:SF5">
    <property type="entry name" value="BLR3430 PROTEIN"/>
    <property type="match status" value="1"/>
</dbReference>
<dbReference type="AlphaFoldDB" id="A0AA35S5P2"/>
<dbReference type="InterPro" id="IPR012340">
    <property type="entry name" value="NA-bd_OB-fold"/>
</dbReference>
<dbReference type="EMBL" id="CASHTH010002004">
    <property type="protein sequence ID" value="CAI8023389.1"/>
    <property type="molecule type" value="Genomic_DNA"/>
</dbReference>
<organism evidence="2 3">
    <name type="scientific">Geodia barretti</name>
    <name type="common">Barrett's horny sponge</name>
    <dbReference type="NCBI Taxonomy" id="519541"/>
    <lineage>
        <taxon>Eukaryota</taxon>
        <taxon>Metazoa</taxon>
        <taxon>Porifera</taxon>
        <taxon>Demospongiae</taxon>
        <taxon>Heteroscleromorpha</taxon>
        <taxon>Tetractinellida</taxon>
        <taxon>Astrophorina</taxon>
        <taxon>Geodiidae</taxon>
        <taxon>Geodia</taxon>
    </lineage>
</organism>
<feature type="domain" description="ChsH2 C-terminal OB-fold" evidence="1">
    <location>
        <begin position="53"/>
        <end position="121"/>
    </location>
</feature>
<comment type="caution">
    <text evidence="2">The sequence shown here is derived from an EMBL/GenBank/DDBJ whole genome shotgun (WGS) entry which is preliminary data.</text>
</comment>
<dbReference type="Proteomes" id="UP001174909">
    <property type="component" value="Unassembled WGS sequence"/>
</dbReference>
<evidence type="ECO:0000259" key="1">
    <source>
        <dbReference type="Pfam" id="PF01796"/>
    </source>
</evidence>
<keyword evidence="3" id="KW-1185">Reference proteome</keyword>
<dbReference type="SUPFAM" id="SSF50249">
    <property type="entry name" value="Nucleic acid-binding proteins"/>
    <property type="match status" value="1"/>
</dbReference>